<comment type="subunit">
    <text evidence="9">Forms a complex with TatC.</text>
</comment>
<evidence type="ECO:0000256" key="4">
    <source>
        <dbReference type="ARBA" id="ARBA00022692"/>
    </source>
</evidence>
<feature type="compositionally biased region" description="Basic and acidic residues" evidence="10">
    <location>
        <begin position="46"/>
        <end position="56"/>
    </location>
</feature>
<keyword evidence="8 9" id="KW-0472">Membrane</keyword>
<dbReference type="EMBL" id="LYVF01000184">
    <property type="protein sequence ID" value="OAT80230.1"/>
    <property type="molecule type" value="Genomic_DNA"/>
</dbReference>
<sequence>MFDGIMQPTHLILILIVVLIVFGPGKLPEAGKAMGKMVREFRRATSGALEEKEEPKPAGAPAAAQLAEATEKK</sequence>
<gene>
    <name evidence="9" type="primary">tatA</name>
    <name evidence="11" type="ORF">A6M21_01130</name>
</gene>
<evidence type="ECO:0000256" key="7">
    <source>
        <dbReference type="ARBA" id="ARBA00023010"/>
    </source>
</evidence>
<evidence type="ECO:0000256" key="5">
    <source>
        <dbReference type="ARBA" id="ARBA00022927"/>
    </source>
</evidence>
<comment type="function">
    <text evidence="9">Part of the twin-arginine translocation (Tat) system that transports large folded proteins containing a characteristic twin-arginine motif in their signal peptide across membranes. TatA could form the protein-conducting channel of the Tat system.</text>
</comment>
<dbReference type="HAMAP" id="MF_00236">
    <property type="entry name" value="TatA_E"/>
    <property type="match status" value="1"/>
</dbReference>
<feature type="transmembrane region" description="Helical" evidence="9">
    <location>
        <begin position="6"/>
        <end position="27"/>
    </location>
</feature>
<evidence type="ECO:0000256" key="10">
    <source>
        <dbReference type="SAM" id="MobiDB-lite"/>
    </source>
</evidence>
<dbReference type="InterPro" id="IPR006312">
    <property type="entry name" value="TatA/E"/>
</dbReference>
<keyword evidence="12" id="KW-1185">Reference proteome</keyword>
<keyword evidence="5 9" id="KW-0653">Protein transport</keyword>
<reference evidence="11 12" key="1">
    <citation type="submission" date="2016-04" db="EMBL/GenBank/DDBJ databases">
        <authorList>
            <person name="Evans L.H."/>
            <person name="Alamgir A."/>
            <person name="Owens N."/>
            <person name="Weber N.D."/>
            <person name="Virtaneva K."/>
            <person name="Barbian K."/>
            <person name="Babar A."/>
            <person name="Rosenke K."/>
        </authorList>
    </citation>
    <scope>NUCLEOTIDE SEQUENCE [LARGE SCALE GENOMIC DNA]</scope>
    <source>
        <strain evidence="11 12">LMa1</strain>
    </source>
</reference>
<feature type="compositionally biased region" description="Low complexity" evidence="10">
    <location>
        <begin position="57"/>
        <end position="73"/>
    </location>
</feature>
<protein>
    <recommendedName>
        <fullName evidence="9">Sec-independent protein translocase protein TatA</fullName>
    </recommendedName>
</protein>
<evidence type="ECO:0000256" key="1">
    <source>
        <dbReference type="ARBA" id="ARBA00004162"/>
    </source>
</evidence>
<keyword evidence="7 9" id="KW-0811">Translocation</keyword>
<organism evidence="11 12">
    <name type="scientific">Desulfotomaculum copahuensis</name>
    <dbReference type="NCBI Taxonomy" id="1838280"/>
    <lineage>
        <taxon>Bacteria</taxon>
        <taxon>Bacillati</taxon>
        <taxon>Bacillota</taxon>
        <taxon>Clostridia</taxon>
        <taxon>Eubacteriales</taxon>
        <taxon>Desulfotomaculaceae</taxon>
        <taxon>Desulfotomaculum</taxon>
    </lineage>
</organism>
<dbReference type="STRING" id="1838280.A6M21_01130"/>
<evidence type="ECO:0000256" key="3">
    <source>
        <dbReference type="ARBA" id="ARBA00022475"/>
    </source>
</evidence>
<keyword evidence="3 9" id="KW-1003">Cell membrane</keyword>
<dbReference type="NCBIfam" id="TIGR01411">
    <property type="entry name" value="tatAE"/>
    <property type="match status" value="1"/>
</dbReference>
<comment type="subcellular location">
    <subcellularLocation>
        <location evidence="1 9">Cell membrane</location>
        <topology evidence="1 9">Single-pass membrane protein</topology>
    </subcellularLocation>
</comment>
<evidence type="ECO:0000256" key="9">
    <source>
        <dbReference type="HAMAP-Rule" id="MF_00236"/>
    </source>
</evidence>
<dbReference type="GO" id="GO:0033281">
    <property type="term" value="C:TAT protein transport complex"/>
    <property type="evidence" value="ECO:0007669"/>
    <property type="project" value="UniProtKB-UniRule"/>
</dbReference>
<feature type="region of interest" description="Disordered" evidence="10">
    <location>
        <begin position="46"/>
        <end position="73"/>
    </location>
</feature>
<evidence type="ECO:0000313" key="11">
    <source>
        <dbReference type="EMBL" id="OAT80230.1"/>
    </source>
</evidence>
<keyword evidence="6 9" id="KW-1133">Transmembrane helix</keyword>
<dbReference type="Proteomes" id="UP000078532">
    <property type="component" value="Unassembled WGS sequence"/>
</dbReference>
<dbReference type="PANTHER" id="PTHR42982:SF1">
    <property type="entry name" value="SEC-INDEPENDENT PROTEIN TRANSLOCASE PROTEIN TATA"/>
    <property type="match status" value="1"/>
</dbReference>
<proteinExistence type="inferred from homology"/>
<dbReference type="RefSeq" id="WP_066670310.1">
    <property type="nucleotide sequence ID" value="NZ_LYVF01000184.1"/>
</dbReference>
<dbReference type="NCBIfam" id="NF011430">
    <property type="entry name" value="PRK14861.1"/>
    <property type="match status" value="1"/>
</dbReference>
<dbReference type="Pfam" id="PF02416">
    <property type="entry name" value="TatA_B_E"/>
    <property type="match status" value="1"/>
</dbReference>
<comment type="similarity">
    <text evidence="9">Belongs to the TatA/E family.</text>
</comment>
<keyword evidence="4 9" id="KW-0812">Transmembrane</keyword>
<name>A0A1B7LC54_9FIRM</name>
<dbReference type="InterPro" id="IPR003369">
    <property type="entry name" value="TatA/B/E"/>
</dbReference>
<dbReference type="AlphaFoldDB" id="A0A1B7LC54"/>
<accession>A0A1B7LC54</accession>
<dbReference type="PANTHER" id="PTHR42982">
    <property type="entry name" value="SEC-INDEPENDENT PROTEIN TRANSLOCASE PROTEIN TATA"/>
    <property type="match status" value="1"/>
</dbReference>
<evidence type="ECO:0000313" key="12">
    <source>
        <dbReference type="Proteomes" id="UP000078532"/>
    </source>
</evidence>
<evidence type="ECO:0000256" key="6">
    <source>
        <dbReference type="ARBA" id="ARBA00022989"/>
    </source>
</evidence>
<keyword evidence="2 9" id="KW-0813">Transport</keyword>
<dbReference type="GO" id="GO:0043953">
    <property type="term" value="P:protein transport by the Tat complex"/>
    <property type="evidence" value="ECO:0007669"/>
    <property type="project" value="UniProtKB-UniRule"/>
</dbReference>
<evidence type="ECO:0000256" key="8">
    <source>
        <dbReference type="ARBA" id="ARBA00023136"/>
    </source>
</evidence>
<dbReference type="GO" id="GO:0008320">
    <property type="term" value="F:protein transmembrane transporter activity"/>
    <property type="evidence" value="ECO:0007669"/>
    <property type="project" value="UniProtKB-UniRule"/>
</dbReference>
<dbReference type="Gene3D" id="1.20.5.3310">
    <property type="match status" value="1"/>
</dbReference>
<evidence type="ECO:0000256" key="2">
    <source>
        <dbReference type="ARBA" id="ARBA00022448"/>
    </source>
</evidence>
<comment type="caution">
    <text evidence="11">The sequence shown here is derived from an EMBL/GenBank/DDBJ whole genome shotgun (WGS) entry which is preliminary data.</text>
</comment>